<dbReference type="PROSITE" id="PS51186">
    <property type="entry name" value="GNAT"/>
    <property type="match status" value="1"/>
</dbReference>
<evidence type="ECO:0000313" key="3">
    <source>
        <dbReference type="Proteomes" id="UP000310541"/>
    </source>
</evidence>
<evidence type="ECO:0000313" key="2">
    <source>
        <dbReference type="EMBL" id="TKD72544.1"/>
    </source>
</evidence>
<dbReference type="InterPro" id="IPR017255">
    <property type="entry name" value="AcTrfase_GNAT_prd"/>
</dbReference>
<dbReference type="Proteomes" id="UP000310541">
    <property type="component" value="Unassembled WGS sequence"/>
</dbReference>
<evidence type="ECO:0000259" key="1">
    <source>
        <dbReference type="PROSITE" id="PS51186"/>
    </source>
</evidence>
<gene>
    <name evidence="2" type="ORF">FBF83_07145</name>
</gene>
<proteinExistence type="predicted"/>
<accession>A0A4U1MNW4</accession>
<sequence length="168" mass="19472">MELRHINSEDAEAFVQLIKDVENDAQYMLYEPQERKLLVEEQRERIDKIEQDQGSTIFVAEDSGRLIGYLIAIGGQTKRNSHSAYIIVGIRKEQRGKGVGTKLFQELEEWSLINGIHRLELTVVTRNEAGLALYKKAGYEVEGLKRHSLQINDEFVDEYYMSRLLIDR</sequence>
<dbReference type="PIRSF" id="PIRSF037663">
    <property type="entry name" value="Acetyltransf_GNAT_prd"/>
    <property type="match status" value="1"/>
</dbReference>
<dbReference type="EMBL" id="SWFM01000001">
    <property type="protein sequence ID" value="TKD72544.1"/>
    <property type="molecule type" value="Genomic_DNA"/>
</dbReference>
<dbReference type="OrthoDB" id="9773249at2"/>
<dbReference type="CDD" id="cd04301">
    <property type="entry name" value="NAT_SF"/>
    <property type="match status" value="1"/>
</dbReference>
<comment type="caution">
    <text evidence="2">The sequence shown here is derived from an EMBL/GenBank/DDBJ whole genome shotgun (WGS) entry which is preliminary data.</text>
</comment>
<dbReference type="AlphaFoldDB" id="A0A4U1MNW4"/>
<dbReference type="InterPro" id="IPR016181">
    <property type="entry name" value="Acyl_CoA_acyltransferase"/>
</dbReference>
<name>A0A4U1MNW4_9BACL</name>
<keyword evidence="2" id="KW-0808">Transferase</keyword>
<protein>
    <submittedName>
        <fullName evidence="2">GNAT family N-acetyltransferase</fullName>
    </submittedName>
</protein>
<dbReference type="Gene3D" id="3.40.630.30">
    <property type="match status" value="1"/>
</dbReference>
<dbReference type="GO" id="GO:0016747">
    <property type="term" value="F:acyltransferase activity, transferring groups other than amino-acyl groups"/>
    <property type="evidence" value="ECO:0007669"/>
    <property type="project" value="InterPro"/>
</dbReference>
<dbReference type="SUPFAM" id="SSF55729">
    <property type="entry name" value="Acyl-CoA N-acyltransferases (Nat)"/>
    <property type="match status" value="1"/>
</dbReference>
<organism evidence="2 3">
    <name type="scientific">Guptibacillus hwajinpoensis</name>
    <dbReference type="NCBI Taxonomy" id="208199"/>
    <lineage>
        <taxon>Bacteria</taxon>
        <taxon>Bacillati</taxon>
        <taxon>Bacillota</taxon>
        <taxon>Bacilli</taxon>
        <taxon>Bacillales</taxon>
        <taxon>Guptibacillaceae</taxon>
        <taxon>Guptibacillus</taxon>
    </lineage>
</organism>
<reference evidence="2 3" key="1">
    <citation type="submission" date="2019-04" db="EMBL/GenBank/DDBJ databases">
        <title>Genome sequence of Bacillus hwajinpoensis strain Y2.</title>
        <authorList>
            <person name="Fair J.L."/>
            <person name="Maclea K.S."/>
        </authorList>
    </citation>
    <scope>NUCLEOTIDE SEQUENCE [LARGE SCALE GENOMIC DNA]</scope>
    <source>
        <strain evidence="2 3">Y2</strain>
    </source>
</reference>
<dbReference type="RefSeq" id="WP_136946394.1">
    <property type="nucleotide sequence ID" value="NZ_SWFM01000001.1"/>
</dbReference>
<feature type="domain" description="N-acetyltransferase" evidence="1">
    <location>
        <begin position="1"/>
        <end position="166"/>
    </location>
</feature>
<dbReference type="Pfam" id="PF00583">
    <property type="entry name" value="Acetyltransf_1"/>
    <property type="match status" value="1"/>
</dbReference>
<dbReference type="PANTHER" id="PTHR43072">
    <property type="entry name" value="N-ACETYLTRANSFERASE"/>
    <property type="match status" value="1"/>
</dbReference>
<dbReference type="InterPro" id="IPR000182">
    <property type="entry name" value="GNAT_dom"/>
</dbReference>